<dbReference type="AlphaFoldDB" id="A0A1W1XZW8"/>
<evidence type="ECO:0000256" key="1">
    <source>
        <dbReference type="SAM" id="Phobius"/>
    </source>
</evidence>
<reference evidence="2 3" key="1">
    <citation type="submission" date="2017-04" db="EMBL/GenBank/DDBJ databases">
        <authorList>
            <person name="Afonso C.L."/>
            <person name="Miller P.J."/>
            <person name="Scott M.A."/>
            <person name="Spackman E."/>
            <person name="Goraichik I."/>
            <person name="Dimitrov K.M."/>
            <person name="Suarez D.L."/>
            <person name="Swayne D.E."/>
        </authorList>
    </citation>
    <scope>NUCLEOTIDE SEQUENCE [LARGE SCALE GENOMIC DNA]</scope>
    <source>
        <strain evidence="2 3">DSM 23236</strain>
    </source>
</reference>
<sequence>MIAWVEGLLWGLRVFAVLGLLFCLYLVVRPRRLSRRSAVQGVMSVATAVIVLCQEPWPVVSWGALAIGLAATLWLLLRYARLYPRWRRRRQRALRA</sequence>
<dbReference type="Proteomes" id="UP000192761">
    <property type="component" value="Unassembled WGS sequence"/>
</dbReference>
<keyword evidence="1" id="KW-0472">Membrane</keyword>
<organism evidence="2 3">
    <name type="scientific">Andreprevotia lacus DSM 23236</name>
    <dbReference type="NCBI Taxonomy" id="1121001"/>
    <lineage>
        <taxon>Bacteria</taxon>
        <taxon>Pseudomonadati</taxon>
        <taxon>Pseudomonadota</taxon>
        <taxon>Betaproteobacteria</taxon>
        <taxon>Neisseriales</taxon>
        <taxon>Chitinibacteraceae</taxon>
        <taxon>Andreprevotia</taxon>
    </lineage>
</organism>
<gene>
    <name evidence="2" type="ORF">SAMN02745857_03830</name>
</gene>
<protein>
    <submittedName>
        <fullName evidence="2">Uncharacterized protein</fullName>
    </submittedName>
</protein>
<accession>A0A1W1XZW8</accession>
<evidence type="ECO:0000313" key="2">
    <source>
        <dbReference type="EMBL" id="SMC29432.1"/>
    </source>
</evidence>
<evidence type="ECO:0000313" key="3">
    <source>
        <dbReference type="Proteomes" id="UP000192761"/>
    </source>
</evidence>
<keyword evidence="1" id="KW-1133">Transmembrane helix</keyword>
<feature type="transmembrane region" description="Helical" evidence="1">
    <location>
        <begin position="12"/>
        <end position="28"/>
    </location>
</feature>
<name>A0A1W1XZW8_9NEIS</name>
<keyword evidence="1" id="KW-0812">Transmembrane</keyword>
<dbReference type="EMBL" id="FWXD01000035">
    <property type="protein sequence ID" value="SMC29432.1"/>
    <property type="molecule type" value="Genomic_DNA"/>
</dbReference>
<keyword evidence="3" id="KW-1185">Reference proteome</keyword>
<proteinExistence type="predicted"/>
<feature type="transmembrane region" description="Helical" evidence="1">
    <location>
        <begin position="59"/>
        <end position="80"/>
    </location>
</feature>
<dbReference type="RefSeq" id="WP_084092765.1">
    <property type="nucleotide sequence ID" value="NZ_FWXD01000035.1"/>
</dbReference>
<dbReference type="STRING" id="1121001.SAMN02745857_03830"/>